<accession>A0AC34FI76</accession>
<dbReference type="WBParaSite" id="ES5_v2.g17016.t1">
    <property type="protein sequence ID" value="ES5_v2.g17016.t1"/>
    <property type="gene ID" value="ES5_v2.g17016"/>
</dbReference>
<evidence type="ECO:0000313" key="2">
    <source>
        <dbReference type="WBParaSite" id="ES5_v2.g17016.t1"/>
    </source>
</evidence>
<evidence type="ECO:0000313" key="1">
    <source>
        <dbReference type="Proteomes" id="UP000887579"/>
    </source>
</evidence>
<sequence>MPSHSKLKDSQRSLLQHQRHVTKLEKEIKYAQTDDEKAKIYDKFAENFLMPKELWIKRLRFVSDKEMDGYKEVFSRRLMNKTTIAEQIQVWVNAMQHLYYDREAINCKSLHLKMLKPSCVGGELPGNADTMLVNKDVVNKTLKNLSYPNNRLRHNLMLYERYSSSPAPKSLIEKVEKMETLYWKIKAVSGNLEKWIKTMAEANDIEFVKHNVEHKLGNNLTNKKLWRLYIDYLRKVDPKEMLQVYSKYCRYFLEDIKMKEEYQRETEKNKDTVFVGWNNPFDFEAVEPVTIQLDELPPKEFPCLSEVIRDKIYQCDARFIDICDQEISVKEFKFLVGHGMVEKIELWDCEIKKENGDLMMVEEILALLPNVRSFNLHNSLLTTTNTLSKLHFFNKILKFHLFFIQNNLDATDFCTFIKTNAAPFSKFEITFDVTSDAAMATNIQQSVELLLKQWKPVDEMPNISIEKSL</sequence>
<name>A0AC34FI76_9BILA</name>
<proteinExistence type="predicted"/>
<reference evidence="2" key="1">
    <citation type="submission" date="2022-11" db="UniProtKB">
        <authorList>
            <consortium name="WormBaseParasite"/>
        </authorList>
    </citation>
    <scope>IDENTIFICATION</scope>
</reference>
<protein>
    <submittedName>
        <fullName evidence="2">Uncharacterized protein</fullName>
    </submittedName>
</protein>
<dbReference type="Proteomes" id="UP000887579">
    <property type="component" value="Unplaced"/>
</dbReference>
<organism evidence="1 2">
    <name type="scientific">Panagrolaimus sp. ES5</name>
    <dbReference type="NCBI Taxonomy" id="591445"/>
    <lineage>
        <taxon>Eukaryota</taxon>
        <taxon>Metazoa</taxon>
        <taxon>Ecdysozoa</taxon>
        <taxon>Nematoda</taxon>
        <taxon>Chromadorea</taxon>
        <taxon>Rhabditida</taxon>
        <taxon>Tylenchina</taxon>
        <taxon>Panagrolaimomorpha</taxon>
        <taxon>Panagrolaimoidea</taxon>
        <taxon>Panagrolaimidae</taxon>
        <taxon>Panagrolaimus</taxon>
    </lineage>
</organism>